<keyword evidence="3" id="KW-1185">Reference proteome</keyword>
<dbReference type="AlphaFoldDB" id="A0A0C2XTR1"/>
<dbReference type="Proteomes" id="UP000054097">
    <property type="component" value="Unassembled WGS sequence"/>
</dbReference>
<gene>
    <name evidence="2" type="ORF">M408DRAFT_6562</name>
</gene>
<name>A0A0C2XTR1_SERVB</name>
<evidence type="ECO:0000256" key="1">
    <source>
        <dbReference type="SAM" id="MobiDB-lite"/>
    </source>
</evidence>
<accession>A0A0C2XTR1</accession>
<feature type="compositionally biased region" description="Basic and acidic residues" evidence="1">
    <location>
        <begin position="524"/>
        <end position="537"/>
    </location>
</feature>
<evidence type="ECO:0000313" key="3">
    <source>
        <dbReference type="Proteomes" id="UP000054097"/>
    </source>
</evidence>
<organism evidence="2 3">
    <name type="scientific">Serendipita vermifera MAFF 305830</name>
    <dbReference type="NCBI Taxonomy" id="933852"/>
    <lineage>
        <taxon>Eukaryota</taxon>
        <taxon>Fungi</taxon>
        <taxon>Dikarya</taxon>
        <taxon>Basidiomycota</taxon>
        <taxon>Agaricomycotina</taxon>
        <taxon>Agaricomycetes</taxon>
        <taxon>Sebacinales</taxon>
        <taxon>Serendipitaceae</taxon>
        <taxon>Serendipita</taxon>
    </lineage>
</organism>
<dbReference type="EMBL" id="KN824280">
    <property type="protein sequence ID" value="KIM32287.1"/>
    <property type="molecule type" value="Genomic_DNA"/>
</dbReference>
<sequence length="546" mass="62201">MTDPSIYDLQTKLTAFIEKLRPKIQEFLSKPCLPTWLPPGSVDEDIRMFYTELAIPLVDGKPNLLLHNLREPVSPSGVELFPCSGKTRLLFEGLCQKWGFYFIAARGPDGIGSQDLEDAIETLPRTRGWKRHIPQDYSARATCDYNESIAGFRFSKVVLARSIVFNTFIKVARDQNGGALPQDIKIKWLLFQIFPSHFCDQDPFMEVVNQWEGSTPPNTLGNDFKDDTFFYVLDEVQVAGKQHLGCFVDAHDGKTEPSFLRPLIRTLTDANNLVVVASGTGFSFKDFKYWSRSGVGKEIPWKVIYSTGDFMKQEMQSSYITRYLPPSFLSSHSGEVLESRMYKWLRGRFTARFLEELLQGLWEQKGPAAPHKLLNVYVDQLSNFTPLDCKSTLLEQEPDVTPNTVDEFQWDRIERDPHLLGSLTESIYEYIARGAYPEWQNESAGWQETWSERWGKYRNLVEFGLGRFMAGYSAHVTVSEPLALLSIIRYFESKGKIFDGNILTRLQDGKGAVLEDVDDLAPARKELRSDRHDHDGEPPSASRKGG</sequence>
<reference evidence="2 3" key="1">
    <citation type="submission" date="2014-04" db="EMBL/GenBank/DDBJ databases">
        <authorList>
            <consortium name="DOE Joint Genome Institute"/>
            <person name="Kuo A."/>
            <person name="Zuccaro A."/>
            <person name="Kohler A."/>
            <person name="Nagy L.G."/>
            <person name="Floudas D."/>
            <person name="Copeland A."/>
            <person name="Barry K.W."/>
            <person name="Cichocki N."/>
            <person name="Veneault-Fourrey C."/>
            <person name="LaButti K."/>
            <person name="Lindquist E.A."/>
            <person name="Lipzen A."/>
            <person name="Lundell T."/>
            <person name="Morin E."/>
            <person name="Murat C."/>
            <person name="Sun H."/>
            <person name="Tunlid A."/>
            <person name="Henrissat B."/>
            <person name="Grigoriev I.V."/>
            <person name="Hibbett D.S."/>
            <person name="Martin F."/>
            <person name="Nordberg H.P."/>
            <person name="Cantor M.N."/>
            <person name="Hua S.X."/>
        </authorList>
    </citation>
    <scope>NUCLEOTIDE SEQUENCE [LARGE SCALE GENOMIC DNA]</scope>
    <source>
        <strain evidence="2 3">MAFF 305830</strain>
    </source>
</reference>
<dbReference type="STRING" id="933852.A0A0C2XTR1"/>
<dbReference type="HOGENOM" id="CLU_037048_0_0_1"/>
<proteinExistence type="predicted"/>
<evidence type="ECO:0000313" key="2">
    <source>
        <dbReference type="EMBL" id="KIM32287.1"/>
    </source>
</evidence>
<feature type="region of interest" description="Disordered" evidence="1">
    <location>
        <begin position="524"/>
        <end position="546"/>
    </location>
</feature>
<dbReference type="OrthoDB" id="2393824at2759"/>
<protein>
    <submittedName>
        <fullName evidence="2">Uncharacterized protein</fullName>
    </submittedName>
</protein>
<reference evidence="3" key="2">
    <citation type="submission" date="2015-01" db="EMBL/GenBank/DDBJ databases">
        <title>Evolutionary Origins and Diversification of the Mycorrhizal Mutualists.</title>
        <authorList>
            <consortium name="DOE Joint Genome Institute"/>
            <consortium name="Mycorrhizal Genomics Consortium"/>
            <person name="Kohler A."/>
            <person name="Kuo A."/>
            <person name="Nagy L.G."/>
            <person name="Floudas D."/>
            <person name="Copeland A."/>
            <person name="Barry K.W."/>
            <person name="Cichocki N."/>
            <person name="Veneault-Fourrey C."/>
            <person name="LaButti K."/>
            <person name="Lindquist E.A."/>
            <person name="Lipzen A."/>
            <person name="Lundell T."/>
            <person name="Morin E."/>
            <person name="Murat C."/>
            <person name="Riley R."/>
            <person name="Ohm R."/>
            <person name="Sun H."/>
            <person name="Tunlid A."/>
            <person name="Henrissat B."/>
            <person name="Grigoriev I.V."/>
            <person name="Hibbett D.S."/>
            <person name="Martin F."/>
        </authorList>
    </citation>
    <scope>NUCLEOTIDE SEQUENCE [LARGE SCALE GENOMIC DNA]</scope>
    <source>
        <strain evidence="3">MAFF 305830</strain>
    </source>
</reference>